<dbReference type="EMBL" id="JAMTCG010000006">
    <property type="protein sequence ID" value="MCP2162194.1"/>
    <property type="molecule type" value="Genomic_DNA"/>
</dbReference>
<organism evidence="2 3">
    <name type="scientific">Williamsia serinedens</name>
    <dbReference type="NCBI Taxonomy" id="391736"/>
    <lineage>
        <taxon>Bacteria</taxon>
        <taxon>Bacillati</taxon>
        <taxon>Actinomycetota</taxon>
        <taxon>Actinomycetes</taxon>
        <taxon>Mycobacteriales</taxon>
        <taxon>Nocardiaceae</taxon>
        <taxon>Williamsia</taxon>
    </lineage>
</organism>
<dbReference type="Pfam" id="PF13302">
    <property type="entry name" value="Acetyltransf_3"/>
    <property type="match status" value="1"/>
</dbReference>
<gene>
    <name evidence="2" type="ORF">LX12_003398</name>
</gene>
<comment type="caution">
    <text evidence="2">The sequence shown here is derived from an EMBL/GenBank/DDBJ whole genome shotgun (WGS) entry which is preliminary data.</text>
</comment>
<dbReference type="CDD" id="cd04301">
    <property type="entry name" value="NAT_SF"/>
    <property type="match status" value="1"/>
</dbReference>
<dbReference type="SUPFAM" id="SSF55729">
    <property type="entry name" value="Acyl-CoA N-acyltransferases (Nat)"/>
    <property type="match status" value="1"/>
</dbReference>
<proteinExistence type="predicted"/>
<feature type="domain" description="N-acetyltransferase" evidence="1">
    <location>
        <begin position="17"/>
        <end position="179"/>
    </location>
</feature>
<dbReference type="Proteomes" id="UP001205740">
    <property type="component" value="Unassembled WGS sequence"/>
</dbReference>
<evidence type="ECO:0000313" key="2">
    <source>
        <dbReference type="EMBL" id="MCP2162194.1"/>
    </source>
</evidence>
<dbReference type="InterPro" id="IPR051908">
    <property type="entry name" value="Ribosomal_N-acetyltransferase"/>
</dbReference>
<keyword evidence="3" id="KW-1185">Reference proteome</keyword>
<sequence length="192" mass="20699">MTLDWPRHIPTLTDGVVWLRPLEPSDVDAVYTCASDPASQRFTTVPSPYLRSDAVEFVDRASAQVWPGFEVAITGDDDALVGTCGLRIRDEDSDVVAIGYMVSPSARGRGIATRATRLLIDHAWSLGAHRVALDAFATNTASRRVAERCGMTQEGVLREAHLGNGGIRHDVVLYGLLRSDPDVSPSDGGGVR</sequence>
<protein>
    <submittedName>
        <fullName evidence="2">Ribosomal-protein-alanine N-acetyltransferase</fullName>
    </submittedName>
</protein>
<name>A0ABT1H4M6_9NOCA</name>
<evidence type="ECO:0000259" key="1">
    <source>
        <dbReference type="PROSITE" id="PS51186"/>
    </source>
</evidence>
<dbReference type="PROSITE" id="PS51186">
    <property type="entry name" value="GNAT"/>
    <property type="match status" value="1"/>
</dbReference>
<dbReference type="PANTHER" id="PTHR43441:SF10">
    <property type="entry name" value="ACETYLTRANSFERASE"/>
    <property type="match status" value="1"/>
</dbReference>
<dbReference type="PANTHER" id="PTHR43441">
    <property type="entry name" value="RIBOSOMAL-PROTEIN-SERINE ACETYLTRANSFERASE"/>
    <property type="match status" value="1"/>
</dbReference>
<dbReference type="InterPro" id="IPR000182">
    <property type="entry name" value="GNAT_dom"/>
</dbReference>
<dbReference type="Gene3D" id="3.40.630.30">
    <property type="match status" value="1"/>
</dbReference>
<accession>A0ABT1H4M6</accession>
<dbReference type="RefSeq" id="WP_253655757.1">
    <property type="nucleotide sequence ID" value="NZ_BAAAOE010000005.1"/>
</dbReference>
<dbReference type="InterPro" id="IPR016181">
    <property type="entry name" value="Acyl_CoA_acyltransferase"/>
</dbReference>
<evidence type="ECO:0000313" key="3">
    <source>
        <dbReference type="Proteomes" id="UP001205740"/>
    </source>
</evidence>
<reference evidence="2 3" key="1">
    <citation type="submission" date="2022-06" db="EMBL/GenBank/DDBJ databases">
        <title>Genomic Encyclopedia of Archaeal and Bacterial Type Strains, Phase II (KMG-II): from individual species to whole genera.</title>
        <authorList>
            <person name="Goeker M."/>
        </authorList>
    </citation>
    <scope>NUCLEOTIDE SEQUENCE [LARGE SCALE GENOMIC DNA]</scope>
    <source>
        <strain evidence="2 3">DSM 45037</strain>
    </source>
</reference>